<keyword evidence="8" id="KW-0408">Iron</keyword>
<comment type="caution">
    <text evidence="15">The sequence shown here is derived from an EMBL/GenBank/DDBJ whole genome shotgun (WGS) entry which is preliminary data.</text>
</comment>
<comment type="cofactor">
    <cofactor evidence="1">
        <name>[4Fe-4S] cluster</name>
        <dbReference type="ChEBI" id="CHEBI:49883"/>
    </cofactor>
</comment>
<dbReference type="InterPro" id="IPR050105">
    <property type="entry name" value="MoCo_biosynth_MoaA/MoaC"/>
</dbReference>
<dbReference type="GO" id="GO:0061799">
    <property type="term" value="F:cyclic pyranopterin monophosphate synthase activity"/>
    <property type="evidence" value="ECO:0007669"/>
    <property type="project" value="TreeGrafter"/>
</dbReference>
<keyword evidence="4" id="KW-0004">4Fe-4S</keyword>
<reference evidence="16" key="1">
    <citation type="journal article" date="2023" name="Commun. Biol.">
        <title>Genome analysis of Parmales, the sister group of diatoms, reveals the evolutionary specialization of diatoms from phago-mixotrophs to photoautotrophs.</title>
        <authorList>
            <person name="Ban H."/>
            <person name="Sato S."/>
            <person name="Yoshikawa S."/>
            <person name="Yamada K."/>
            <person name="Nakamura Y."/>
            <person name="Ichinomiya M."/>
            <person name="Sato N."/>
            <person name="Blanc-Mathieu R."/>
            <person name="Endo H."/>
            <person name="Kuwata A."/>
            <person name="Ogata H."/>
        </authorList>
    </citation>
    <scope>NUCLEOTIDE SEQUENCE [LARGE SCALE GENOMIC DNA]</scope>
    <source>
        <strain evidence="16">NIES 3700</strain>
    </source>
</reference>
<keyword evidence="11" id="KW-0501">Molybdenum cofactor biosynthesis</keyword>
<dbReference type="Pfam" id="PF06463">
    <property type="entry name" value="Mob_synth_C"/>
    <property type="match status" value="1"/>
</dbReference>
<dbReference type="InterPro" id="IPR058240">
    <property type="entry name" value="rSAM_sf"/>
</dbReference>
<dbReference type="InterPro" id="IPR013785">
    <property type="entry name" value="Aldolase_TIM"/>
</dbReference>
<evidence type="ECO:0000313" key="16">
    <source>
        <dbReference type="Proteomes" id="UP001165122"/>
    </source>
</evidence>
<dbReference type="OrthoDB" id="429626at2759"/>
<dbReference type="InterPro" id="IPR006638">
    <property type="entry name" value="Elp3/MiaA/NifB-like_rSAM"/>
</dbReference>
<dbReference type="SFLD" id="SFLDG01067">
    <property type="entry name" value="SPASM/twitch_domain_containing"/>
    <property type="match status" value="1"/>
</dbReference>
<evidence type="ECO:0000259" key="14">
    <source>
        <dbReference type="PROSITE" id="PS51918"/>
    </source>
</evidence>
<dbReference type="SFLD" id="SFLDS00029">
    <property type="entry name" value="Radical_SAM"/>
    <property type="match status" value="1"/>
</dbReference>
<evidence type="ECO:0000256" key="11">
    <source>
        <dbReference type="ARBA" id="ARBA00023150"/>
    </source>
</evidence>
<proteinExistence type="predicted"/>
<evidence type="ECO:0000256" key="13">
    <source>
        <dbReference type="ARBA" id="ARBA00048697"/>
    </source>
</evidence>
<gene>
    <name evidence="15" type="ORF">TrLO_g3336</name>
</gene>
<dbReference type="InterPro" id="IPR040064">
    <property type="entry name" value="MoaA-like"/>
</dbReference>
<dbReference type="GO" id="GO:0051539">
    <property type="term" value="F:4 iron, 4 sulfur cluster binding"/>
    <property type="evidence" value="ECO:0007669"/>
    <property type="project" value="UniProtKB-KW"/>
</dbReference>
<dbReference type="InterPro" id="IPR010505">
    <property type="entry name" value="MoaA_twitch"/>
</dbReference>
<dbReference type="SFLD" id="SFLDG01386">
    <property type="entry name" value="main_SPASM_domain-containing"/>
    <property type="match status" value="1"/>
</dbReference>
<dbReference type="SUPFAM" id="SSF102114">
    <property type="entry name" value="Radical SAM enzymes"/>
    <property type="match status" value="1"/>
</dbReference>
<dbReference type="CDD" id="cd21117">
    <property type="entry name" value="Twitch_MoaA"/>
    <property type="match status" value="1"/>
</dbReference>
<name>A0A9W7FQ20_9STRA</name>
<sequence>MSFRSSSLILSARPRLAALRASLADPNSKTPVPTLTSVLPDDVSTSLSSSSSSLSSIIPYQTFLHPPPPSTQPLTDTHNRLHNYVRLSLTSRCNLRCTYCMPEDGVPLPSQPSMLTDVERYKIIKSISSRIPSSGPPVKIKLTGGEPLLHSTLPPLLEDLSTLTADIGLTTNGILLSKKWDGIKDYIKSVNISLDTVDEEKFERLTRRRGRERVMDSISLASKTHRVKINCVVMRGFNDSVTDFDQILSFCEANSVECRFIEWMPFSGNNFDGKFVSMKEMKETIRKTGREIDDVETFFSDTTKWGETERGRVGFISSMSENFCGGCNRIRVTCDGNLKVCLFDGTEISLRDAIRSGVSEQELGWIMDNALGRKHFKFAGAEDMHQLAERVKGNRPMTAIGG</sequence>
<dbReference type="GO" id="GO:0005525">
    <property type="term" value="F:GTP binding"/>
    <property type="evidence" value="ECO:0007669"/>
    <property type="project" value="UniProtKB-KW"/>
</dbReference>
<dbReference type="InterPro" id="IPR007197">
    <property type="entry name" value="rSAM"/>
</dbReference>
<accession>A0A9W7FQ20</accession>
<keyword evidence="6" id="KW-0479">Metal-binding</keyword>
<evidence type="ECO:0000256" key="10">
    <source>
        <dbReference type="ARBA" id="ARBA00023134"/>
    </source>
</evidence>
<dbReference type="Proteomes" id="UP001165122">
    <property type="component" value="Unassembled WGS sequence"/>
</dbReference>
<dbReference type="PANTHER" id="PTHR22960:SF0">
    <property type="entry name" value="MOLYBDENUM COFACTOR BIOSYNTHESIS PROTEIN 1"/>
    <property type="match status" value="1"/>
</dbReference>
<dbReference type="GO" id="GO:0006777">
    <property type="term" value="P:Mo-molybdopterin cofactor biosynthetic process"/>
    <property type="evidence" value="ECO:0007669"/>
    <property type="project" value="UniProtKB-KW"/>
</dbReference>
<dbReference type="Pfam" id="PF04055">
    <property type="entry name" value="Radical_SAM"/>
    <property type="match status" value="1"/>
</dbReference>
<dbReference type="CDD" id="cd01335">
    <property type="entry name" value="Radical_SAM"/>
    <property type="match status" value="1"/>
</dbReference>
<feature type="domain" description="Radical SAM core" evidence="14">
    <location>
        <begin position="77"/>
        <end position="296"/>
    </location>
</feature>
<keyword evidence="10" id="KW-0342">GTP-binding</keyword>
<evidence type="ECO:0000256" key="7">
    <source>
        <dbReference type="ARBA" id="ARBA00022741"/>
    </source>
</evidence>
<keyword evidence="12" id="KW-0456">Lyase</keyword>
<keyword evidence="9" id="KW-0411">Iron-sulfur</keyword>
<keyword evidence="16" id="KW-1185">Reference proteome</keyword>
<dbReference type="Gene3D" id="3.20.20.70">
    <property type="entry name" value="Aldolase class I"/>
    <property type="match status" value="1"/>
</dbReference>
<evidence type="ECO:0000256" key="8">
    <source>
        <dbReference type="ARBA" id="ARBA00023004"/>
    </source>
</evidence>
<dbReference type="PANTHER" id="PTHR22960">
    <property type="entry name" value="MOLYBDOPTERIN COFACTOR SYNTHESIS PROTEIN A"/>
    <property type="match status" value="1"/>
</dbReference>
<evidence type="ECO:0000313" key="15">
    <source>
        <dbReference type="EMBL" id="GMI15953.1"/>
    </source>
</evidence>
<protein>
    <recommendedName>
        <fullName evidence="3">GTP 3',8-cyclase</fullName>
        <ecNumber evidence="3">4.1.99.22</ecNumber>
    </recommendedName>
</protein>
<dbReference type="EMBL" id="BRXW01000240">
    <property type="protein sequence ID" value="GMI15953.1"/>
    <property type="molecule type" value="Genomic_DNA"/>
</dbReference>
<evidence type="ECO:0000256" key="5">
    <source>
        <dbReference type="ARBA" id="ARBA00022691"/>
    </source>
</evidence>
<evidence type="ECO:0000256" key="4">
    <source>
        <dbReference type="ARBA" id="ARBA00022485"/>
    </source>
</evidence>
<dbReference type="PROSITE" id="PS51918">
    <property type="entry name" value="RADICAL_SAM"/>
    <property type="match status" value="1"/>
</dbReference>
<dbReference type="EC" id="4.1.99.22" evidence="3"/>
<dbReference type="SFLD" id="SFLDG01383">
    <property type="entry name" value="cyclic_pyranopterin_phosphate"/>
    <property type="match status" value="1"/>
</dbReference>
<evidence type="ECO:0000256" key="2">
    <source>
        <dbReference type="ARBA" id="ARBA00005046"/>
    </source>
</evidence>
<dbReference type="InterPro" id="IPR000385">
    <property type="entry name" value="MoaA_NifB_PqqE_Fe-S-bd_CS"/>
</dbReference>
<keyword evidence="7" id="KW-0547">Nucleotide-binding</keyword>
<evidence type="ECO:0000256" key="3">
    <source>
        <dbReference type="ARBA" id="ARBA00012167"/>
    </source>
</evidence>
<evidence type="ECO:0000256" key="12">
    <source>
        <dbReference type="ARBA" id="ARBA00023239"/>
    </source>
</evidence>
<comment type="pathway">
    <text evidence="2">Cofactor biosynthesis; molybdopterin biosynthesis.</text>
</comment>
<dbReference type="SMART" id="SM00729">
    <property type="entry name" value="Elp3"/>
    <property type="match status" value="1"/>
</dbReference>
<evidence type="ECO:0000256" key="1">
    <source>
        <dbReference type="ARBA" id="ARBA00001966"/>
    </source>
</evidence>
<comment type="catalytic activity">
    <reaction evidence="13">
        <text>GTP + AH2 + S-adenosyl-L-methionine = (8S)-3',8-cyclo-7,8-dihydroguanosine 5'-triphosphate + 5'-deoxyadenosine + L-methionine + A + H(+)</text>
        <dbReference type="Rhea" id="RHEA:49576"/>
        <dbReference type="ChEBI" id="CHEBI:13193"/>
        <dbReference type="ChEBI" id="CHEBI:15378"/>
        <dbReference type="ChEBI" id="CHEBI:17319"/>
        <dbReference type="ChEBI" id="CHEBI:17499"/>
        <dbReference type="ChEBI" id="CHEBI:37565"/>
        <dbReference type="ChEBI" id="CHEBI:57844"/>
        <dbReference type="ChEBI" id="CHEBI:59789"/>
        <dbReference type="ChEBI" id="CHEBI:131766"/>
        <dbReference type="EC" id="4.1.99.22"/>
    </reaction>
</comment>
<dbReference type="GO" id="GO:0061798">
    <property type="term" value="F:GTP 3',8'-cyclase activity"/>
    <property type="evidence" value="ECO:0007669"/>
    <property type="project" value="UniProtKB-EC"/>
</dbReference>
<evidence type="ECO:0000256" key="6">
    <source>
        <dbReference type="ARBA" id="ARBA00022723"/>
    </source>
</evidence>
<evidence type="ECO:0000256" key="9">
    <source>
        <dbReference type="ARBA" id="ARBA00023014"/>
    </source>
</evidence>
<dbReference type="AlphaFoldDB" id="A0A9W7FQ20"/>
<dbReference type="PROSITE" id="PS01305">
    <property type="entry name" value="MOAA_NIFB_PQQE"/>
    <property type="match status" value="1"/>
</dbReference>
<dbReference type="GO" id="GO:0046872">
    <property type="term" value="F:metal ion binding"/>
    <property type="evidence" value="ECO:0007669"/>
    <property type="project" value="UniProtKB-KW"/>
</dbReference>
<keyword evidence="5" id="KW-0949">S-adenosyl-L-methionine</keyword>
<organism evidence="15 16">
    <name type="scientific">Triparma laevis f. longispina</name>
    <dbReference type="NCBI Taxonomy" id="1714387"/>
    <lineage>
        <taxon>Eukaryota</taxon>
        <taxon>Sar</taxon>
        <taxon>Stramenopiles</taxon>
        <taxon>Ochrophyta</taxon>
        <taxon>Bolidophyceae</taxon>
        <taxon>Parmales</taxon>
        <taxon>Triparmaceae</taxon>
        <taxon>Triparma</taxon>
    </lineage>
</organism>